<gene>
    <name evidence="1" type="ORF">METZ01_LOCUS38538</name>
</gene>
<evidence type="ECO:0000313" key="1">
    <source>
        <dbReference type="EMBL" id="SUZ85684.1"/>
    </source>
</evidence>
<proteinExistence type="predicted"/>
<protein>
    <submittedName>
        <fullName evidence="1">Uncharacterized protein</fullName>
    </submittedName>
</protein>
<organism evidence="1">
    <name type="scientific">marine metagenome</name>
    <dbReference type="NCBI Taxonomy" id="408172"/>
    <lineage>
        <taxon>unclassified sequences</taxon>
        <taxon>metagenomes</taxon>
        <taxon>ecological metagenomes</taxon>
    </lineage>
</organism>
<reference evidence="1" key="1">
    <citation type="submission" date="2018-05" db="EMBL/GenBank/DDBJ databases">
        <authorList>
            <person name="Lanie J.A."/>
            <person name="Ng W.-L."/>
            <person name="Kazmierczak K.M."/>
            <person name="Andrzejewski T.M."/>
            <person name="Davidsen T.M."/>
            <person name="Wayne K.J."/>
            <person name="Tettelin H."/>
            <person name="Glass J.I."/>
            <person name="Rusch D."/>
            <person name="Podicherti R."/>
            <person name="Tsui H.-C.T."/>
            <person name="Winkler M.E."/>
        </authorList>
    </citation>
    <scope>NUCLEOTIDE SEQUENCE</scope>
</reference>
<dbReference type="AlphaFoldDB" id="A0A381R387"/>
<accession>A0A381R387</accession>
<dbReference type="EMBL" id="UINC01001647">
    <property type="protein sequence ID" value="SUZ85684.1"/>
    <property type="molecule type" value="Genomic_DNA"/>
</dbReference>
<name>A0A381R387_9ZZZZ</name>
<sequence>MIGSKEISINKALVYSIAEVSKVKPIKHSLKNSSILSIMIILSL</sequence>